<evidence type="ECO:0000313" key="1">
    <source>
        <dbReference type="EMBL" id="ARU62947.1"/>
    </source>
</evidence>
<organism evidence="1 2">
    <name type="scientific">Tumebacillus avium</name>
    <dbReference type="NCBI Taxonomy" id="1903704"/>
    <lineage>
        <taxon>Bacteria</taxon>
        <taxon>Bacillati</taxon>
        <taxon>Bacillota</taxon>
        <taxon>Bacilli</taxon>
        <taxon>Bacillales</taxon>
        <taxon>Alicyclobacillaceae</taxon>
        <taxon>Tumebacillus</taxon>
    </lineage>
</organism>
<evidence type="ECO:0008006" key="3">
    <source>
        <dbReference type="Google" id="ProtNLM"/>
    </source>
</evidence>
<dbReference type="RefSeq" id="WP_087458297.1">
    <property type="nucleotide sequence ID" value="NZ_CP021434.1"/>
</dbReference>
<keyword evidence="2" id="KW-1185">Reference proteome</keyword>
<dbReference type="PANTHER" id="PTHR38433">
    <property type="match status" value="1"/>
</dbReference>
<proteinExistence type="predicted"/>
<dbReference type="OrthoDB" id="147801at2"/>
<dbReference type="Proteomes" id="UP000195437">
    <property type="component" value="Chromosome"/>
</dbReference>
<dbReference type="EMBL" id="CP021434">
    <property type="protein sequence ID" value="ARU62947.1"/>
    <property type="molecule type" value="Genomic_DNA"/>
</dbReference>
<gene>
    <name evidence="1" type="ORF">CBW65_19640</name>
</gene>
<dbReference type="Pfam" id="PF07849">
    <property type="entry name" value="DUF1641"/>
    <property type="match status" value="1"/>
</dbReference>
<name>A0A1Y0IR82_9BACL</name>
<sequence>MAKATTTIEKRVPTQAEQEAEALQEVMSAVAKNKDALLTFLDVLGELHESGALDMAHGALKSRHQIGVIGMNQLNKSGAQNMIKNGMNTMQFLAQLDPNKLQTMLGAVASGVDNAVQPDAERPQKKPGLFDLFKQMRDPQVTSSIGMMLNFLRGMGAAKGRE</sequence>
<dbReference type="InterPro" id="IPR012440">
    <property type="entry name" value="DUF1641"/>
</dbReference>
<dbReference type="PANTHER" id="PTHR38433:SF1">
    <property type="entry name" value="DUF1641 DOMAIN-CONTAINING PROTEIN"/>
    <property type="match status" value="1"/>
</dbReference>
<dbReference type="AlphaFoldDB" id="A0A1Y0IR82"/>
<accession>A0A1Y0IR82</accession>
<reference evidence="2" key="1">
    <citation type="submission" date="2017-05" db="EMBL/GenBank/DDBJ databases">
        <authorList>
            <person name="Sung H."/>
        </authorList>
    </citation>
    <scope>NUCLEOTIDE SEQUENCE [LARGE SCALE GENOMIC DNA]</scope>
    <source>
        <strain evidence="2">AR23208</strain>
    </source>
</reference>
<evidence type="ECO:0000313" key="2">
    <source>
        <dbReference type="Proteomes" id="UP000195437"/>
    </source>
</evidence>
<protein>
    <recommendedName>
        <fullName evidence="3">DUF1641 domain-containing protein</fullName>
    </recommendedName>
</protein>
<dbReference type="KEGG" id="tum:CBW65_19640"/>